<dbReference type="GO" id="GO:0004807">
    <property type="term" value="F:triose-phosphate isomerase activity"/>
    <property type="evidence" value="ECO:0007669"/>
    <property type="project" value="UniProtKB-UniRule"/>
</dbReference>
<dbReference type="Proteomes" id="UP000176787">
    <property type="component" value="Unassembled WGS sequence"/>
</dbReference>
<reference evidence="4 5" key="1">
    <citation type="journal article" date="2016" name="Nat. Commun.">
        <title>Thousands of microbial genomes shed light on interconnected biogeochemical processes in an aquifer system.</title>
        <authorList>
            <person name="Anantharaman K."/>
            <person name="Brown C.T."/>
            <person name="Hug L.A."/>
            <person name="Sharon I."/>
            <person name="Castelle C.J."/>
            <person name="Probst A.J."/>
            <person name="Thomas B.C."/>
            <person name="Singh A."/>
            <person name="Wilkins M.J."/>
            <person name="Karaoz U."/>
            <person name="Brodie E.L."/>
            <person name="Williams K.H."/>
            <person name="Hubbard S.S."/>
            <person name="Banfield J.F."/>
        </authorList>
    </citation>
    <scope>NUCLEOTIDE SEQUENCE [LARGE SCALE GENOMIC DNA]</scope>
</reference>
<dbReference type="SUPFAM" id="SSF51351">
    <property type="entry name" value="Triosephosphate isomerase (TIM)"/>
    <property type="match status" value="1"/>
</dbReference>
<dbReference type="EMBL" id="MHMS01000022">
    <property type="protein sequence ID" value="OGZ31758.1"/>
    <property type="molecule type" value="Genomic_DNA"/>
</dbReference>
<dbReference type="InterPro" id="IPR000652">
    <property type="entry name" value="Triosephosphate_isomerase"/>
</dbReference>
<dbReference type="UniPathway" id="UPA00138"/>
<comment type="catalytic activity">
    <reaction evidence="3">
        <text>D-glyceraldehyde 3-phosphate = dihydroxyacetone phosphate</text>
        <dbReference type="Rhea" id="RHEA:18585"/>
        <dbReference type="ChEBI" id="CHEBI:57642"/>
        <dbReference type="ChEBI" id="CHEBI:59776"/>
        <dbReference type="EC" id="5.3.1.1"/>
    </reaction>
</comment>
<gene>
    <name evidence="4" type="ORF">A3H02_01690</name>
</gene>
<accession>A0A1G2F2E3</accession>
<evidence type="ECO:0000256" key="3">
    <source>
        <dbReference type="RuleBase" id="RU363013"/>
    </source>
</evidence>
<dbReference type="GO" id="GO:0006094">
    <property type="term" value="P:gluconeogenesis"/>
    <property type="evidence" value="ECO:0007669"/>
    <property type="project" value="UniProtKB-UniPathway"/>
</dbReference>
<name>A0A1G2F2E3_9BACT</name>
<organism evidence="4 5">
    <name type="scientific">Candidatus Niyogibacteria bacterium RIFCSPLOWO2_12_FULL_41_13</name>
    <dbReference type="NCBI Taxonomy" id="1801726"/>
    <lineage>
        <taxon>Bacteria</taxon>
        <taxon>Candidatus Niyogiibacteriota</taxon>
    </lineage>
</organism>
<keyword evidence="2 3" id="KW-0413">Isomerase</keyword>
<dbReference type="AlphaFoldDB" id="A0A1G2F2E3"/>
<evidence type="ECO:0000256" key="2">
    <source>
        <dbReference type="ARBA" id="ARBA00023235"/>
    </source>
</evidence>
<dbReference type="PROSITE" id="PS51440">
    <property type="entry name" value="TIM_2"/>
    <property type="match status" value="1"/>
</dbReference>
<comment type="caution">
    <text evidence="4">The sequence shown here is derived from an EMBL/GenBank/DDBJ whole genome shotgun (WGS) entry which is preliminary data.</text>
</comment>
<evidence type="ECO:0000313" key="4">
    <source>
        <dbReference type="EMBL" id="OGZ31758.1"/>
    </source>
</evidence>
<comment type="subcellular location">
    <subcellularLocation>
        <location evidence="3">Cytoplasm</location>
    </subcellularLocation>
</comment>
<dbReference type="STRING" id="1801726.A3H02_01690"/>
<keyword evidence="3" id="KW-0963">Cytoplasm</keyword>
<dbReference type="Gene3D" id="3.20.20.70">
    <property type="entry name" value="Aldolase class I"/>
    <property type="match status" value="1"/>
</dbReference>
<comment type="similarity">
    <text evidence="1 3">Belongs to the triosephosphate isomerase family.</text>
</comment>
<dbReference type="UniPathway" id="UPA00109">
    <property type="reaction ID" value="UER00189"/>
</dbReference>
<comment type="pathway">
    <text evidence="3">Carbohydrate degradation; glycolysis; D-glyceraldehyde 3-phosphate from glycerone phosphate: step 1/1.</text>
</comment>
<dbReference type="GO" id="GO:0005829">
    <property type="term" value="C:cytosol"/>
    <property type="evidence" value="ECO:0007669"/>
    <property type="project" value="TreeGrafter"/>
</dbReference>
<keyword evidence="3" id="KW-0324">Glycolysis</keyword>
<proteinExistence type="inferred from homology"/>
<dbReference type="PROSITE" id="PS00171">
    <property type="entry name" value="TIM_1"/>
    <property type="match status" value="1"/>
</dbReference>
<dbReference type="GO" id="GO:0006096">
    <property type="term" value="P:glycolytic process"/>
    <property type="evidence" value="ECO:0007669"/>
    <property type="project" value="UniProtKB-UniRule"/>
</dbReference>
<evidence type="ECO:0000313" key="5">
    <source>
        <dbReference type="Proteomes" id="UP000176787"/>
    </source>
</evidence>
<dbReference type="NCBIfam" id="TIGR00419">
    <property type="entry name" value="tim"/>
    <property type="match status" value="1"/>
</dbReference>
<dbReference type="EC" id="5.3.1.1" evidence="3"/>
<dbReference type="GO" id="GO:0019563">
    <property type="term" value="P:glycerol catabolic process"/>
    <property type="evidence" value="ECO:0007669"/>
    <property type="project" value="TreeGrafter"/>
</dbReference>
<dbReference type="GO" id="GO:0046166">
    <property type="term" value="P:glyceraldehyde-3-phosphate biosynthetic process"/>
    <property type="evidence" value="ECO:0007669"/>
    <property type="project" value="TreeGrafter"/>
</dbReference>
<sequence>MRKIIIGNWKMNPKTTEEAKKLFRKASEIKTKKSEIIIAPPFIYLPLLKSRKIKLAAQDVFYKQEDAYTGEISPAMLKSLGVNYALVGHSERRMEIGEDDELINKKVKAGLKAGLKIILAVGEKQRDGEEFWKFLKNQIKSDLRGVQKKLAKNLIIAYEPVWAIGTKKPIYPGDLLETAIFIRRTLLDIFGRKIALTVKILYGGSVEPENAREFLETEGISGLLVGNASLDAEKFKKIIKETDK</sequence>
<protein>
    <recommendedName>
        <fullName evidence="3">Triosephosphate isomerase</fullName>
        <ecNumber evidence="3">5.3.1.1</ecNumber>
    </recommendedName>
</protein>
<dbReference type="PANTHER" id="PTHR21139">
    <property type="entry name" value="TRIOSEPHOSPHATE ISOMERASE"/>
    <property type="match status" value="1"/>
</dbReference>
<dbReference type="InterPro" id="IPR035990">
    <property type="entry name" value="TIM_sf"/>
</dbReference>
<comment type="pathway">
    <text evidence="3">Carbohydrate biosynthesis; gluconeogenesis.</text>
</comment>
<comment type="subunit">
    <text evidence="3">Homodimer.</text>
</comment>
<dbReference type="PANTHER" id="PTHR21139:SF42">
    <property type="entry name" value="TRIOSEPHOSPHATE ISOMERASE"/>
    <property type="match status" value="1"/>
</dbReference>
<keyword evidence="3" id="KW-0312">Gluconeogenesis</keyword>
<dbReference type="Pfam" id="PF00121">
    <property type="entry name" value="TIM"/>
    <property type="match status" value="1"/>
</dbReference>
<dbReference type="CDD" id="cd00311">
    <property type="entry name" value="TIM"/>
    <property type="match status" value="1"/>
</dbReference>
<evidence type="ECO:0000256" key="1">
    <source>
        <dbReference type="ARBA" id="ARBA00007422"/>
    </source>
</evidence>
<dbReference type="InterPro" id="IPR020861">
    <property type="entry name" value="Triosephosphate_isomerase_AS"/>
</dbReference>
<dbReference type="InterPro" id="IPR013785">
    <property type="entry name" value="Aldolase_TIM"/>
</dbReference>